<organism evidence="2 3">
    <name type="scientific">Vibrio scophthalmi</name>
    <dbReference type="NCBI Taxonomy" id="45658"/>
    <lineage>
        <taxon>Bacteria</taxon>
        <taxon>Pseudomonadati</taxon>
        <taxon>Pseudomonadota</taxon>
        <taxon>Gammaproteobacteria</taxon>
        <taxon>Vibrionales</taxon>
        <taxon>Vibrionaceae</taxon>
        <taxon>Vibrio</taxon>
    </lineage>
</organism>
<sequence length="109" mass="12773">MNRQQRQEKKAFKRARQRKSPCSVKGKTEDFVYHEFALTPPELGVYVSLVNGHRLIVDEVRQRDFGRYQVITKSFDANDDYWNTALSDMEWGALNHMSLYTLDDDQEAA</sequence>
<keyword evidence="2" id="KW-0614">Plasmid</keyword>
<proteinExistence type="predicted"/>
<name>A0A1C7FIH0_9VIBR</name>
<reference evidence="2 3" key="1">
    <citation type="submission" date="2016-07" db="EMBL/GenBank/DDBJ databases">
        <title>Genome sequencing of Vibrio scophthalmi strain VS-05, an isolated from Paralichthys olivaceus.</title>
        <authorList>
            <person name="Han H.-J."/>
        </authorList>
    </citation>
    <scope>NUCLEOTIDE SEQUENCE [LARGE SCALE GENOMIC DNA]</scope>
    <source>
        <strain evidence="2 3">VS-05</strain>
        <plasmid evidence="3">pvs127</plasmid>
    </source>
</reference>
<protein>
    <submittedName>
        <fullName evidence="2">Uncharacterized protein</fullName>
    </submittedName>
</protein>
<dbReference type="Proteomes" id="UP000092528">
    <property type="component" value="Plasmid pVS127"/>
</dbReference>
<keyword evidence="3" id="KW-1185">Reference proteome</keyword>
<evidence type="ECO:0000313" key="3">
    <source>
        <dbReference type="Proteomes" id="UP000092528"/>
    </source>
</evidence>
<dbReference type="AlphaFoldDB" id="A0A1C7FIH0"/>
<gene>
    <name evidence="2" type="ORF">VSVS05_04442</name>
</gene>
<feature type="region of interest" description="Disordered" evidence="1">
    <location>
        <begin position="1"/>
        <end position="21"/>
    </location>
</feature>
<evidence type="ECO:0000256" key="1">
    <source>
        <dbReference type="SAM" id="MobiDB-lite"/>
    </source>
</evidence>
<dbReference type="EMBL" id="CP016416">
    <property type="protein sequence ID" value="ANU39477.1"/>
    <property type="molecule type" value="Genomic_DNA"/>
</dbReference>
<dbReference type="RefSeq" id="WP_065546936.1">
    <property type="nucleotide sequence ID" value="NZ_CP016416.1"/>
</dbReference>
<evidence type="ECO:0000313" key="2">
    <source>
        <dbReference type="EMBL" id="ANU39477.1"/>
    </source>
</evidence>
<accession>A0A1C7FIH0</accession>
<geneLocation type="plasmid" evidence="3">
    <name>pvs127</name>
</geneLocation>
<dbReference type="PATRIC" id="fig|45658.7.peg.4430"/>
<feature type="compositionally biased region" description="Basic and acidic residues" evidence="1">
    <location>
        <begin position="1"/>
        <end position="10"/>
    </location>
</feature>